<keyword evidence="6" id="KW-0498">Mitosis</keyword>
<evidence type="ECO:0000256" key="7">
    <source>
        <dbReference type="ARBA" id="ARBA00023054"/>
    </source>
</evidence>
<dbReference type="Proteomes" id="UP000192223">
    <property type="component" value="Unplaced"/>
</dbReference>
<dbReference type="Gene3D" id="1.10.287.1490">
    <property type="match status" value="1"/>
</dbReference>
<sequence>MDSLEEENVDCVDYEINLKEILDKVERQVDFYRENSATLREALSKLNILKEDLCSEYQNKLNKLAQYQEMFGTTDCKPESIALSHIDQLRKQNVYMAKVKTCRKMYINLNEKLTKDIKKLKSEYAHSKEKIECFLQVSNDEIKAHQLKIQRYEEQLAKFEEKYPWLKNPELDLNNITKEIQALNQLKEKKIKLMKEMDVYQGLKPDITEAREQLEDIKKKYNELNNSFNTYNNIKNF</sequence>
<evidence type="ECO:0000256" key="8">
    <source>
        <dbReference type="ARBA" id="ARBA00023212"/>
    </source>
</evidence>
<dbReference type="GO" id="GO:0005874">
    <property type="term" value="C:microtubule"/>
    <property type="evidence" value="ECO:0007669"/>
    <property type="project" value="UniProtKB-KW"/>
</dbReference>
<reference evidence="12" key="1">
    <citation type="submission" date="2025-08" db="UniProtKB">
        <authorList>
            <consortium name="RefSeq"/>
        </authorList>
    </citation>
    <scope>IDENTIFICATION</scope>
    <source>
        <tissue evidence="12">Entire body</tissue>
    </source>
</reference>
<dbReference type="InParanoid" id="A0A7F5R5A1"/>
<keyword evidence="9" id="KW-0131">Cell cycle</keyword>
<keyword evidence="3" id="KW-0963">Cytoplasm</keyword>
<proteinExistence type="inferred from homology"/>
<name>A0A7F5R5A1_AGRPL</name>
<keyword evidence="5" id="KW-0493">Microtubule</keyword>
<evidence type="ECO:0000256" key="1">
    <source>
        <dbReference type="ARBA" id="ARBA00004186"/>
    </source>
</evidence>
<evidence type="ECO:0000256" key="10">
    <source>
        <dbReference type="SAM" id="Coils"/>
    </source>
</evidence>
<dbReference type="GeneID" id="108742377"/>
<organism evidence="11 12">
    <name type="scientific">Agrilus planipennis</name>
    <name type="common">Emerald ash borer</name>
    <name type="synonym">Agrilus marcopoli</name>
    <dbReference type="NCBI Taxonomy" id="224129"/>
    <lineage>
        <taxon>Eukaryota</taxon>
        <taxon>Metazoa</taxon>
        <taxon>Ecdysozoa</taxon>
        <taxon>Arthropoda</taxon>
        <taxon>Hexapoda</taxon>
        <taxon>Insecta</taxon>
        <taxon>Pterygota</taxon>
        <taxon>Neoptera</taxon>
        <taxon>Endopterygota</taxon>
        <taxon>Coleoptera</taxon>
        <taxon>Polyphaga</taxon>
        <taxon>Elateriformia</taxon>
        <taxon>Buprestoidea</taxon>
        <taxon>Buprestidae</taxon>
        <taxon>Agrilinae</taxon>
        <taxon>Agrilus</taxon>
    </lineage>
</organism>
<dbReference type="GO" id="GO:0051225">
    <property type="term" value="P:spindle assembly"/>
    <property type="evidence" value="ECO:0007669"/>
    <property type="project" value="InterPro"/>
</dbReference>
<accession>A0A7F5R5A1</accession>
<dbReference type="InterPro" id="IPR026243">
    <property type="entry name" value="HAUS1"/>
</dbReference>
<protein>
    <submittedName>
        <fullName evidence="12">Uncharacterized protein LOC108742377</fullName>
    </submittedName>
</protein>
<dbReference type="AlphaFoldDB" id="A0A7F5R5A1"/>
<dbReference type="GO" id="GO:0005829">
    <property type="term" value="C:cytosol"/>
    <property type="evidence" value="ECO:0007669"/>
    <property type="project" value="TreeGrafter"/>
</dbReference>
<comment type="subcellular location">
    <subcellularLocation>
        <location evidence="1">Cytoplasm</location>
        <location evidence="1">Cytoskeleton</location>
        <location evidence="1">Spindle</location>
    </subcellularLocation>
</comment>
<keyword evidence="8" id="KW-0206">Cytoskeleton</keyword>
<evidence type="ECO:0000256" key="6">
    <source>
        <dbReference type="ARBA" id="ARBA00022776"/>
    </source>
</evidence>
<feature type="coiled-coil region" evidence="10">
    <location>
        <begin position="4"/>
        <end position="70"/>
    </location>
</feature>
<evidence type="ECO:0000313" key="11">
    <source>
        <dbReference type="Proteomes" id="UP000192223"/>
    </source>
</evidence>
<comment type="similarity">
    <text evidence="2">Belongs to the HAUS1 family.</text>
</comment>
<dbReference type="GO" id="GO:0070652">
    <property type="term" value="C:HAUS complex"/>
    <property type="evidence" value="ECO:0007669"/>
    <property type="project" value="InterPro"/>
</dbReference>
<evidence type="ECO:0000256" key="3">
    <source>
        <dbReference type="ARBA" id="ARBA00022490"/>
    </source>
</evidence>
<dbReference type="GO" id="GO:0051301">
    <property type="term" value="P:cell division"/>
    <property type="evidence" value="ECO:0007669"/>
    <property type="project" value="UniProtKB-KW"/>
</dbReference>
<evidence type="ECO:0000313" key="12">
    <source>
        <dbReference type="RefSeq" id="XP_025831237.1"/>
    </source>
</evidence>
<dbReference type="OrthoDB" id="6751537at2759"/>
<evidence type="ECO:0000256" key="5">
    <source>
        <dbReference type="ARBA" id="ARBA00022701"/>
    </source>
</evidence>
<keyword evidence="7 10" id="KW-0175">Coiled coil</keyword>
<keyword evidence="11" id="KW-1185">Reference proteome</keyword>
<dbReference type="RefSeq" id="XP_025831237.1">
    <property type="nucleotide sequence ID" value="XM_025975452.1"/>
</dbReference>
<dbReference type="KEGG" id="apln:108742377"/>
<evidence type="ECO:0000256" key="2">
    <source>
        <dbReference type="ARBA" id="ARBA00005479"/>
    </source>
</evidence>
<evidence type="ECO:0000256" key="9">
    <source>
        <dbReference type="ARBA" id="ARBA00023306"/>
    </source>
</evidence>
<keyword evidence="4" id="KW-0132">Cell division</keyword>
<evidence type="ECO:0000256" key="4">
    <source>
        <dbReference type="ARBA" id="ARBA00022618"/>
    </source>
</evidence>
<dbReference type="PANTHER" id="PTHR31570:SF1">
    <property type="entry name" value="HAUS AUGMIN-LIKE COMPLEX SUBUNIT 1"/>
    <property type="match status" value="1"/>
</dbReference>
<dbReference type="PANTHER" id="PTHR31570">
    <property type="entry name" value="HAUS AUGMIN-LIKE COMPLEX SUBUNIT 1"/>
    <property type="match status" value="1"/>
</dbReference>
<feature type="coiled-coil region" evidence="10">
    <location>
        <begin position="103"/>
        <end position="234"/>
    </location>
</feature>
<gene>
    <name evidence="12" type="primary">LOC108742377</name>
</gene>
<dbReference type="GO" id="GO:0005819">
    <property type="term" value="C:spindle"/>
    <property type="evidence" value="ECO:0007669"/>
    <property type="project" value="UniProtKB-SubCell"/>
</dbReference>